<gene>
    <name evidence="1" type="ORF">T440DRAFT_506634</name>
</gene>
<evidence type="ECO:0000313" key="2">
    <source>
        <dbReference type="Proteomes" id="UP000799423"/>
    </source>
</evidence>
<dbReference type="AlphaFoldDB" id="A0A6A7BAE6"/>
<protein>
    <submittedName>
        <fullName evidence="1">Uncharacterized protein</fullName>
    </submittedName>
</protein>
<accession>A0A6A7BAE6</accession>
<sequence>MSSRIYHKHGDSEGPQGEDISWLLSPPHWGFLIYRCDYRSDAAWNTFINNWSRRVKAYLTSQYSTTEFADKLLFTVQNDRASLNNASIEQVHKLFSTWIRSDEAYAERKVSGYGHISFPRYTYCVRVDAQALDSCLEWFARTREYADPWMMSEEYDCESGKKAYVNIVRAEEELYFTPELEEEVREVFPEDEEFEDDGEEDKGPVAVKMELWCVVPAVYTRIFLITDPGRWDCFHRDGTNICSI</sequence>
<reference evidence="1" key="1">
    <citation type="submission" date="2020-01" db="EMBL/GenBank/DDBJ databases">
        <authorList>
            <consortium name="DOE Joint Genome Institute"/>
            <person name="Haridas S."/>
            <person name="Albert R."/>
            <person name="Binder M."/>
            <person name="Bloem J."/>
            <person name="Labutti K."/>
            <person name="Salamov A."/>
            <person name="Andreopoulos B."/>
            <person name="Baker S.E."/>
            <person name="Barry K."/>
            <person name="Bills G."/>
            <person name="Bluhm B.H."/>
            <person name="Cannon C."/>
            <person name="Castanera R."/>
            <person name="Culley D.E."/>
            <person name="Daum C."/>
            <person name="Ezra D."/>
            <person name="Gonzalez J.B."/>
            <person name="Henrissat B."/>
            <person name="Kuo A."/>
            <person name="Liang C."/>
            <person name="Lipzen A."/>
            <person name="Lutzoni F."/>
            <person name="Magnuson J."/>
            <person name="Mondo S."/>
            <person name="Nolan M."/>
            <person name="Ohm R."/>
            <person name="Pangilinan J."/>
            <person name="Park H.-J."/>
            <person name="Ramirez L."/>
            <person name="Alfaro M."/>
            <person name="Sun H."/>
            <person name="Tritt A."/>
            <person name="Yoshinaga Y."/>
            <person name="Zwiers L.-H."/>
            <person name="Turgeon B.G."/>
            <person name="Goodwin S.B."/>
            <person name="Spatafora J.W."/>
            <person name="Crous P.W."/>
            <person name="Grigoriev I.V."/>
        </authorList>
    </citation>
    <scope>NUCLEOTIDE SEQUENCE</scope>
    <source>
        <strain evidence="1">IPT5</strain>
    </source>
</reference>
<dbReference type="OrthoDB" id="4424523at2759"/>
<organism evidence="1 2">
    <name type="scientific">Plenodomus tracheiphilus IPT5</name>
    <dbReference type="NCBI Taxonomy" id="1408161"/>
    <lineage>
        <taxon>Eukaryota</taxon>
        <taxon>Fungi</taxon>
        <taxon>Dikarya</taxon>
        <taxon>Ascomycota</taxon>
        <taxon>Pezizomycotina</taxon>
        <taxon>Dothideomycetes</taxon>
        <taxon>Pleosporomycetidae</taxon>
        <taxon>Pleosporales</taxon>
        <taxon>Pleosporineae</taxon>
        <taxon>Leptosphaeriaceae</taxon>
        <taxon>Plenodomus</taxon>
    </lineage>
</organism>
<keyword evidence="2" id="KW-1185">Reference proteome</keyword>
<dbReference type="Proteomes" id="UP000799423">
    <property type="component" value="Unassembled WGS sequence"/>
</dbReference>
<name>A0A6A7BAE6_9PLEO</name>
<dbReference type="EMBL" id="MU006299">
    <property type="protein sequence ID" value="KAF2852202.1"/>
    <property type="molecule type" value="Genomic_DNA"/>
</dbReference>
<proteinExistence type="predicted"/>
<evidence type="ECO:0000313" key="1">
    <source>
        <dbReference type="EMBL" id="KAF2852202.1"/>
    </source>
</evidence>